<evidence type="ECO:0000313" key="2">
    <source>
        <dbReference type="EMBL" id="THF51607.1"/>
    </source>
</evidence>
<keyword evidence="3" id="KW-1185">Reference proteome</keyword>
<dbReference type="RefSeq" id="WP_136402591.1">
    <property type="nucleotide sequence ID" value="NZ_SSNZ01000002.1"/>
</dbReference>
<accession>A0A4S4A089</accession>
<dbReference type="InterPro" id="IPR029044">
    <property type="entry name" value="Nucleotide-diphossugar_trans"/>
</dbReference>
<reference evidence="2 3" key="1">
    <citation type="submission" date="2019-04" db="EMBL/GenBank/DDBJ databases">
        <title>Flavobacterium sp. nov. isolated from construction timber.</title>
        <authorList>
            <person name="Lin S.-Y."/>
            <person name="Chang C.-T."/>
            <person name="Young C.-C."/>
        </authorList>
    </citation>
    <scope>NUCLEOTIDE SEQUENCE [LARGE SCALE GENOMIC DNA]</scope>
    <source>
        <strain evidence="2 3">CC-CTC003</strain>
    </source>
</reference>
<organism evidence="2 3">
    <name type="scientific">Flavobacterium supellecticarium</name>
    <dbReference type="NCBI Taxonomy" id="2565924"/>
    <lineage>
        <taxon>Bacteria</taxon>
        <taxon>Pseudomonadati</taxon>
        <taxon>Bacteroidota</taxon>
        <taxon>Flavobacteriia</taxon>
        <taxon>Flavobacteriales</taxon>
        <taxon>Flavobacteriaceae</taxon>
        <taxon>Flavobacterium</taxon>
    </lineage>
</organism>
<dbReference type="PANTHER" id="PTHR22916:SF3">
    <property type="entry name" value="UDP-GLCNAC:BETAGAL BETA-1,3-N-ACETYLGLUCOSAMINYLTRANSFERASE-LIKE PROTEIN 1"/>
    <property type="match status" value="1"/>
</dbReference>
<sequence>MKHYRSQEEILADWSGQDIHKPLVSILCDTFKHEAYLSDALEGFLSQKTNFPFEIIVHEDASPDGTPALLKEFESRYPLLIKPIYQKENQFSKIGTRGIWGETTFPRARGKYIALCEGDDYWIDPYKLQKQVDFLETNPDYVITWTNYWNKKGEELWSNDFTETLPPIHTIDFDNLFVPYCTLTLTSLFRRSAVNPQDFTNFQYVKDNTLYGLVLCHGKGAFLNFQGGVYRWHMGGIYSLKPAFFQRYSSYLNVKEIYDRLPQAQTSNMQKVIQSLLKDSAFEALKLYRDKEAYAKEPQQAVQLFLKQASFGMRMKFWRRHIKMNYFGIKYN</sequence>
<dbReference type="InterPro" id="IPR001173">
    <property type="entry name" value="Glyco_trans_2-like"/>
</dbReference>
<keyword evidence="2" id="KW-0808">Transferase</keyword>
<dbReference type="SUPFAM" id="SSF53448">
    <property type="entry name" value="Nucleotide-diphospho-sugar transferases"/>
    <property type="match status" value="1"/>
</dbReference>
<name>A0A4S4A089_9FLAO</name>
<feature type="domain" description="Glycosyltransferase 2-like" evidence="1">
    <location>
        <begin position="26"/>
        <end position="185"/>
    </location>
</feature>
<proteinExistence type="predicted"/>
<protein>
    <submittedName>
        <fullName evidence="2">Glycosyltransferase</fullName>
    </submittedName>
</protein>
<dbReference type="Pfam" id="PF00535">
    <property type="entry name" value="Glycos_transf_2"/>
    <property type="match status" value="1"/>
</dbReference>
<comment type="caution">
    <text evidence="2">The sequence shown here is derived from an EMBL/GenBank/DDBJ whole genome shotgun (WGS) entry which is preliminary data.</text>
</comment>
<dbReference type="AlphaFoldDB" id="A0A4S4A089"/>
<dbReference type="Proteomes" id="UP000307507">
    <property type="component" value="Unassembled WGS sequence"/>
</dbReference>
<evidence type="ECO:0000259" key="1">
    <source>
        <dbReference type="Pfam" id="PF00535"/>
    </source>
</evidence>
<dbReference type="Gene3D" id="3.90.550.10">
    <property type="entry name" value="Spore Coat Polysaccharide Biosynthesis Protein SpsA, Chain A"/>
    <property type="match status" value="1"/>
</dbReference>
<dbReference type="OrthoDB" id="199095at2"/>
<gene>
    <name evidence="2" type="ORF">E6C50_07535</name>
</gene>
<dbReference type="EMBL" id="SSNZ01000002">
    <property type="protein sequence ID" value="THF51607.1"/>
    <property type="molecule type" value="Genomic_DNA"/>
</dbReference>
<dbReference type="GO" id="GO:0016758">
    <property type="term" value="F:hexosyltransferase activity"/>
    <property type="evidence" value="ECO:0007669"/>
    <property type="project" value="UniProtKB-ARBA"/>
</dbReference>
<evidence type="ECO:0000313" key="3">
    <source>
        <dbReference type="Proteomes" id="UP000307507"/>
    </source>
</evidence>
<dbReference type="PANTHER" id="PTHR22916">
    <property type="entry name" value="GLYCOSYLTRANSFERASE"/>
    <property type="match status" value="1"/>
</dbReference>